<reference evidence="2 3" key="1">
    <citation type="journal article" date="2013" name="Curr. Biol.">
        <title>The Genome of the Foraminiferan Reticulomyxa filosa.</title>
        <authorList>
            <person name="Glockner G."/>
            <person name="Hulsmann N."/>
            <person name="Schleicher M."/>
            <person name="Noegel A.A."/>
            <person name="Eichinger L."/>
            <person name="Gallinger C."/>
            <person name="Pawlowski J."/>
            <person name="Sierra R."/>
            <person name="Euteneuer U."/>
            <person name="Pillet L."/>
            <person name="Moustafa A."/>
            <person name="Platzer M."/>
            <person name="Groth M."/>
            <person name="Szafranski K."/>
            <person name="Schliwa M."/>
        </authorList>
    </citation>
    <scope>NUCLEOTIDE SEQUENCE [LARGE SCALE GENOMIC DNA]</scope>
</reference>
<sequence>MLTDFSVVYDHNKEMSNTKKNILCTTGRYWPNSMRNSSISSSSIFVGENHIWLHQNITNFVSVLQWCEGAMTTPTHNIVVVHPIKFKKKKKEEKIRKLLMYCGSTGLIGNLVYLYFATINESMRISKSGGK</sequence>
<accession>X6MQG0</accession>
<dbReference type="Proteomes" id="UP000023152">
    <property type="component" value="Unassembled WGS sequence"/>
</dbReference>
<organism evidence="2 3">
    <name type="scientific">Reticulomyxa filosa</name>
    <dbReference type="NCBI Taxonomy" id="46433"/>
    <lineage>
        <taxon>Eukaryota</taxon>
        <taxon>Sar</taxon>
        <taxon>Rhizaria</taxon>
        <taxon>Retaria</taxon>
        <taxon>Foraminifera</taxon>
        <taxon>Monothalamids</taxon>
        <taxon>Reticulomyxidae</taxon>
        <taxon>Reticulomyxa</taxon>
    </lineage>
</organism>
<comment type="caution">
    <text evidence="2">The sequence shown here is derived from an EMBL/GenBank/DDBJ whole genome shotgun (WGS) entry which is preliminary data.</text>
</comment>
<gene>
    <name evidence="2" type="ORF">RFI_22039</name>
</gene>
<keyword evidence="1" id="KW-0812">Transmembrane</keyword>
<keyword evidence="1" id="KW-0472">Membrane</keyword>
<proteinExistence type="predicted"/>
<dbReference type="EMBL" id="ASPP01019234">
    <property type="protein sequence ID" value="ETO15325.1"/>
    <property type="molecule type" value="Genomic_DNA"/>
</dbReference>
<keyword evidence="1" id="KW-1133">Transmembrane helix</keyword>
<protein>
    <submittedName>
        <fullName evidence="2">Uncharacterized protein</fullName>
    </submittedName>
</protein>
<evidence type="ECO:0000313" key="3">
    <source>
        <dbReference type="Proteomes" id="UP000023152"/>
    </source>
</evidence>
<dbReference type="AlphaFoldDB" id="X6MQG0"/>
<keyword evidence="3" id="KW-1185">Reference proteome</keyword>
<evidence type="ECO:0000313" key="2">
    <source>
        <dbReference type="EMBL" id="ETO15325.1"/>
    </source>
</evidence>
<evidence type="ECO:0000256" key="1">
    <source>
        <dbReference type="SAM" id="Phobius"/>
    </source>
</evidence>
<feature type="transmembrane region" description="Helical" evidence="1">
    <location>
        <begin position="98"/>
        <end position="116"/>
    </location>
</feature>
<name>X6MQG0_RETFI</name>